<dbReference type="PIRSF" id="PIRSF003336">
    <property type="entry name" value="RadB"/>
    <property type="match status" value="1"/>
</dbReference>
<evidence type="ECO:0000256" key="1">
    <source>
        <dbReference type="ARBA" id="ARBA00006876"/>
    </source>
</evidence>
<dbReference type="GO" id="GO:0006310">
    <property type="term" value="P:DNA recombination"/>
    <property type="evidence" value="ECO:0007669"/>
    <property type="project" value="UniProtKB-KW"/>
</dbReference>
<dbReference type="PROSITE" id="PS50162">
    <property type="entry name" value="RECA_2"/>
    <property type="match status" value="1"/>
</dbReference>
<keyword evidence="3" id="KW-0547">Nucleotide-binding</keyword>
<dbReference type="GO" id="GO:0005524">
    <property type="term" value="F:ATP binding"/>
    <property type="evidence" value="ECO:0007669"/>
    <property type="project" value="UniProtKB-KW"/>
</dbReference>
<dbReference type="EMBL" id="KF900750">
    <property type="protein sequence ID" value="AIF05829.1"/>
    <property type="molecule type" value="Genomic_DNA"/>
</dbReference>
<feature type="domain" description="RecA family profile 1" evidence="9">
    <location>
        <begin position="1"/>
        <end position="157"/>
    </location>
</feature>
<dbReference type="PRINTS" id="PR01874">
    <property type="entry name" value="DNAREPAIRADA"/>
</dbReference>
<evidence type="ECO:0000256" key="6">
    <source>
        <dbReference type="ARBA" id="ARBA00023125"/>
    </source>
</evidence>
<keyword evidence="7" id="KW-0233">DNA recombination</keyword>
<dbReference type="PANTHER" id="PTHR22942:SF47">
    <property type="entry name" value="DNA REPAIR AND RECOMBINATION PROTEIN RADB"/>
    <property type="match status" value="1"/>
</dbReference>
<sequence>MIPRLATDCKGVDELLAGGIEQGTVTLVYGEAGSGKTSLALQLSREAIKTSSDSVVLFVDTEGLSLERMEQIFGDVDQDRLLLIRPSSLDDLHQTLTKKLEQHDKISLIVVDTINAYVRLSYIKNKERSERQFLEMTSILQPLAEKGDFPVFLSAQVYEKDGEIGPYFGRSLMHLSKAIIHLEKDKAPSLRHARLKKHRSLPEEGVSDFLLTGNGLE</sequence>
<dbReference type="SUPFAM" id="SSF52540">
    <property type="entry name" value="P-loop containing nucleoside triphosphate hydrolases"/>
    <property type="match status" value="1"/>
</dbReference>
<dbReference type="GO" id="GO:0140664">
    <property type="term" value="F:ATP-dependent DNA damage sensor activity"/>
    <property type="evidence" value="ECO:0007669"/>
    <property type="project" value="InterPro"/>
</dbReference>
<proteinExistence type="inferred from homology"/>
<keyword evidence="4" id="KW-0227">DNA damage</keyword>
<dbReference type="Pfam" id="PF08423">
    <property type="entry name" value="Rad51"/>
    <property type="match status" value="1"/>
</dbReference>
<dbReference type="SMART" id="SM00382">
    <property type="entry name" value="AAA"/>
    <property type="match status" value="1"/>
</dbReference>
<evidence type="ECO:0000259" key="9">
    <source>
        <dbReference type="PROSITE" id="PS50162"/>
    </source>
</evidence>
<protein>
    <recommendedName>
        <fullName evidence="2">DNA repair and recombination protein RadB</fullName>
    </recommendedName>
</protein>
<evidence type="ECO:0000256" key="3">
    <source>
        <dbReference type="ARBA" id="ARBA00022741"/>
    </source>
</evidence>
<keyword evidence="6" id="KW-0238">DNA-binding</keyword>
<comment type="function">
    <text evidence="8">Involved in DNA repair and in homologous recombination. May regulate the cleavage reactions of the branch-structured DNA. Has a very weak ATPase activity that is not stimulated by DNA. Binds DNA but does not promote DNA strands exchange.</text>
</comment>
<dbReference type="AlphaFoldDB" id="A0A075GPT2"/>
<dbReference type="GO" id="GO:0006281">
    <property type="term" value="P:DNA repair"/>
    <property type="evidence" value="ECO:0007669"/>
    <property type="project" value="InterPro"/>
</dbReference>
<reference evidence="10" key="1">
    <citation type="journal article" date="2014" name="Genome Biol. Evol.">
        <title>Pangenome evidence for extensive interdomain horizontal transfer affecting lineage core and shell genes in uncultured planktonic thaumarchaeota and euryarchaeota.</title>
        <authorList>
            <person name="Deschamps P."/>
            <person name="Zivanovic Y."/>
            <person name="Moreira D."/>
            <person name="Rodriguez-Valera F."/>
            <person name="Lopez-Garcia P."/>
        </authorList>
    </citation>
    <scope>NUCLEOTIDE SEQUENCE</scope>
</reference>
<accession>A0A075GPT2</accession>
<organism evidence="10">
    <name type="scientific">uncultured marine group II/III euryarchaeote KM3_187_C07</name>
    <dbReference type="NCBI Taxonomy" id="1457951"/>
    <lineage>
        <taxon>Archaea</taxon>
        <taxon>Methanobacteriati</taxon>
        <taxon>Methanobacteriota</taxon>
        <taxon>environmental samples</taxon>
    </lineage>
</organism>
<evidence type="ECO:0000256" key="2">
    <source>
        <dbReference type="ARBA" id="ARBA00018143"/>
    </source>
</evidence>
<comment type="similarity">
    <text evidence="1">Belongs to the eukaryotic RecA-like protein family. RadB subfamily.</text>
</comment>
<evidence type="ECO:0000256" key="4">
    <source>
        <dbReference type="ARBA" id="ARBA00022763"/>
    </source>
</evidence>
<evidence type="ECO:0000256" key="5">
    <source>
        <dbReference type="ARBA" id="ARBA00022840"/>
    </source>
</evidence>
<dbReference type="GO" id="GO:0003684">
    <property type="term" value="F:damaged DNA binding"/>
    <property type="evidence" value="ECO:0007669"/>
    <property type="project" value="InterPro"/>
</dbReference>
<name>A0A075GPT2_9EURY</name>
<dbReference type="PANTHER" id="PTHR22942">
    <property type="entry name" value="RECA/RAD51/RADA DNA STRAND-PAIRING FAMILY MEMBER"/>
    <property type="match status" value="1"/>
</dbReference>
<dbReference type="InterPro" id="IPR020588">
    <property type="entry name" value="RecA_ATP-bd"/>
</dbReference>
<gene>
    <name evidence="10" type="primary">radB</name>
</gene>
<evidence type="ECO:0000256" key="8">
    <source>
        <dbReference type="ARBA" id="ARBA00024641"/>
    </source>
</evidence>
<evidence type="ECO:0000256" key="7">
    <source>
        <dbReference type="ARBA" id="ARBA00023172"/>
    </source>
</evidence>
<evidence type="ECO:0000313" key="10">
    <source>
        <dbReference type="EMBL" id="AIF05829.1"/>
    </source>
</evidence>
<dbReference type="InterPro" id="IPR027417">
    <property type="entry name" value="P-loop_NTPase"/>
</dbReference>
<dbReference type="InterPro" id="IPR003593">
    <property type="entry name" value="AAA+_ATPase"/>
</dbReference>
<dbReference type="InterPro" id="IPR011939">
    <property type="entry name" value="DNA_repair_and_recomb_RadB"/>
</dbReference>
<dbReference type="InterPro" id="IPR013632">
    <property type="entry name" value="Rad51_C"/>
</dbReference>
<dbReference type="Gene3D" id="3.40.50.300">
    <property type="entry name" value="P-loop containing nucleotide triphosphate hydrolases"/>
    <property type="match status" value="1"/>
</dbReference>
<keyword evidence="5" id="KW-0067">ATP-binding</keyword>